<evidence type="ECO:0000259" key="3">
    <source>
        <dbReference type="Pfam" id="PF13359"/>
    </source>
</evidence>
<dbReference type="GO" id="GO:0046872">
    <property type="term" value="F:metal ion binding"/>
    <property type="evidence" value="ECO:0007669"/>
    <property type="project" value="UniProtKB-KW"/>
</dbReference>
<dbReference type="EMBL" id="JAOPHQ010001425">
    <property type="protein sequence ID" value="KAK0151008.1"/>
    <property type="molecule type" value="Genomic_DNA"/>
</dbReference>
<gene>
    <name evidence="4" type="ORF">N1851_007884</name>
</gene>
<keyword evidence="5" id="KW-1185">Reference proteome</keyword>
<feature type="domain" description="DDE Tnp4" evidence="3">
    <location>
        <begin position="27"/>
        <end position="171"/>
    </location>
</feature>
<evidence type="ECO:0000313" key="5">
    <source>
        <dbReference type="Proteomes" id="UP001174136"/>
    </source>
</evidence>
<proteinExistence type="predicted"/>
<evidence type="ECO:0000313" key="4">
    <source>
        <dbReference type="EMBL" id="KAK0151008.1"/>
    </source>
</evidence>
<evidence type="ECO:0000256" key="2">
    <source>
        <dbReference type="ARBA" id="ARBA00022723"/>
    </source>
</evidence>
<dbReference type="InterPro" id="IPR027806">
    <property type="entry name" value="HARBI1_dom"/>
</dbReference>
<reference evidence="4" key="1">
    <citation type="journal article" date="2023" name="Front. Mar. Sci.">
        <title>A new Merluccius polli reference genome to investigate the effects of global change in West African waters.</title>
        <authorList>
            <person name="Mateo J.L."/>
            <person name="Blanco-Fernandez C."/>
            <person name="Garcia-Vazquez E."/>
            <person name="Machado-Schiaffino G."/>
        </authorList>
    </citation>
    <scope>NUCLEOTIDE SEQUENCE</scope>
    <source>
        <strain evidence="4">C29</strain>
        <tissue evidence="4">Fin</tissue>
    </source>
</reference>
<evidence type="ECO:0000256" key="1">
    <source>
        <dbReference type="ARBA" id="ARBA00001968"/>
    </source>
</evidence>
<name>A0AA47P876_MERPO</name>
<accession>A0AA47P876</accession>
<dbReference type="PANTHER" id="PTHR23080:SF133">
    <property type="entry name" value="SI:CH211-262I1.5-RELATED"/>
    <property type="match status" value="1"/>
</dbReference>
<comment type="cofactor">
    <cofactor evidence="1">
        <name>a divalent metal cation</name>
        <dbReference type="ChEBI" id="CHEBI:60240"/>
    </cofactor>
</comment>
<dbReference type="Pfam" id="PF13359">
    <property type="entry name" value="DDE_Tnp_4"/>
    <property type="match status" value="1"/>
</dbReference>
<dbReference type="Proteomes" id="UP001174136">
    <property type="component" value="Unassembled WGS sequence"/>
</dbReference>
<sequence length="173" mass="19352">MWPQRDIIIEMMPENFKKEFPNTLLIIDGTEIKIQRPSSMTRQSQCYSDYKSCNTLKGLVGIEPRGGVTFASMLFSGGISDKDLTRQSGLLETLRDLIAEGKINVGDGVMADKGFRIEEEVENLGLHLNIPPFACSTGQMTNAEIKATEKIARHRVHVERAIARIKAFKILTL</sequence>
<dbReference type="AlphaFoldDB" id="A0AA47P876"/>
<protein>
    <recommendedName>
        <fullName evidence="3">DDE Tnp4 domain-containing protein</fullName>
    </recommendedName>
</protein>
<dbReference type="PANTHER" id="PTHR23080">
    <property type="entry name" value="THAP DOMAIN PROTEIN"/>
    <property type="match status" value="1"/>
</dbReference>
<comment type="caution">
    <text evidence="4">The sequence shown here is derived from an EMBL/GenBank/DDBJ whole genome shotgun (WGS) entry which is preliminary data.</text>
</comment>
<keyword evidence="2" id="KW-0479">Metal-binding</keyword>
<organism evidence="4 5">
    <name type="scientific">Merluccius polli</name>
    <name type="common">Benguela hake</name>
    <name type="synonym">Merluccius cadenati</name>
    <dbReference type="NCBI Taxonomy" id="89951"/>
    <lineage>
        <taxon>Eukaryota</taxon>
        <taxon>Metazoa</taxon>
        <taxon>Chordata</taxon>
        <taxon>Craniata</taxon>
        <taxon>Vertebrata</taxon>
        <taxon>Euteleostomi</taxon>
        <taxon>Actinopterygii</taxon>
        <taxon>Neopterygii</taxon>
        <taxon>Teleostei</taxon>
        <taxon>Neoteleostei</taxon>
        <taxon>Acanthomorphata</taxon>
        <taxon>Zeiogadaria</taxon>
        <taxon>Gadariae</taxon>
        <taxon>Gadiformes</taxon>
        <taxon>Gadoidei</taxon>
        <taxon>Merlucciidae</taxon>
        <taxon>Merluccius</taxon>
    </lineage>
</organism>